<organism evidence="1 2">
    <name type="scientific">Plasmodium brasilianum</name>
    <dbReference type="NCBI Taxonomy" id="5824"/>
    <lineage>
        <taxon>Eukaryota</taxon>
        <taxon>Sar</taxon>
        <taxon>Alveolata</taxon>
        <taxon>Apicomplexa</taxon>
        <taxon>Aconoidasida</taxon>
        <taxon>Haemosporida</taxon>
        <taxon>Plasmodiidae</taxon>
        <taxon>Plasmodium</taxon>
        <taxon>Plasmodium (Plasmodium)</taxon>
    </lineage>
</organism>
<dbReference type="Proteomes" id="UP001056978">
    <property type="component" value="Chromosome 5"/>
</dbReference>
<accession>A0ACB9YCS2</accession>
<name>A0ACB9YCS2_PLABR</name>
<sequence length="80" mass="9068">MDPNVNSVVRVLSPRDSNLRPLFPKSTPLATVLGTTRNLYYYFDPSVNFVVRVVNPKDSNPGYLVPKLTSLANWQEMTKK</sequence>
<keyword evidence="2" id="KW-1185">Reference proteome</keyword>
<reference evidence="1" key="1">
    <citation type="submission" date="2022-06" db="EMBL/GenBank/DDBJ databases">
        <title>The First Complete Genome of the Simian Malaria Parasite Plasmodium brasilianum.</title>
        <authorList>
            <person name="Bajic M."/>
            <person name="Ravishankar S."/>
        </authorList>
    </citation>
    <scope>NUCLEOTIDE SEQUENCE</scope>
    <source>
        <strain evidence="1">Bolivian I</strain>
    </source>
</reference>
<dbReference type="EMBL" id="CM043773">
    <property type="protein sequence ID" value="KAI4840110.1"/>
    <property type="molecule type" value="Genomic_DNA"/>
</dbReference>
<proteinExistence type="predicted"/>
<evidence type="ECO:0000313" key="2">
    <source>
        <dbReference type="Proteomes" id="UP001056978"/>
    </source>
</evidence>
<protein>
    <submittedName>
        <fullName evidence="1">Uncharacterized protein</fullName>
    </submittedName>
</protein>
<gene>
    <name evidence="1" type="ORF">MKS88_001468</name>
</gene>
<evidence type="ECO:0000313" key="1">
    <source>
        <dbReference type="EMBL" id="KAI4840110.1"/>
    </source>
</evidence>
<comment type="caution">
    <text evidence="1">The sequence shown here is derived from an EMBL/GenBank/DDBJ whole genome shotgun (WGS) entry which is preliminary data.</text>
</comment>